<evidence type="ECO:0000313" key="5">
    <source>
        <dbReference type="EMBL" id="SEG44483.1"/>
    </source>
</evidence>
<dbReference type="NCBIfam" id="TIGR00370">
    <property type="entry name" value="5-oxoprolinase subunit PxpB"/>
    <property type="match status" value="1"/>
</dbReference>
<dbReference type="PANTHER" id="PTHR34698">
    <property type="entry name" value="5-OXOPROLINASE SUBUNIT B"/>
    <property type="match status" value="1"/>
</dbReference>
<dbReference type="SUPFAM" id="SSF50891">
    <property type="entry name" value="Cyclophilin-like"/>
    <property type="match status" value="1"/>
</dbReference>
<dbReference type="STRING" id="1120964.GCA_001313265_06829"/>
<evidence type="ECO:0000256" key="1">
    <source>
        <dbReference type="ARBA" id="ARBA00022741"/>
    </source>
</evidence>
<accession>A0A1H6A6W9</accession>
<dbReference type="SMART" id="SM00796">
    <property type="entry name" value="AHS1"/>
    <property type="match status" value="1"/>
</dbReference>
<dbReference type="Proteomes" id="UP000236736">
    <property type="component" value="Unassembled WGS sequence"/>
</dbReference>
<reference evidence="6" key="1">
    <citation type="submission" date="2016-10" db="EMBL/GenBank/DDBJ databases">
        <authorList>
            <person name="Varghese N."/>
            <person name="Submissions S."/>
        </authorList>
    </citation>
    <scope>NUCLEOTIDE SEQUENCE [LARGE SCALE GENOMIC DNA]</scope>
    <source>
        <strain evidence="6">DSM 17298</strain>
    </source>
</reference>
<keyword evidence="6" id="KW-1185">Reference proteome</keyword>
<dbReference type="InterPro" id="IPR029000">
    <property type="entry name" value="Cyclophilin-like_dom_sf"/>
</dbReference>
<dbReference type="GO" id="GO:0016787">
    <property type="term" value="F:hydrolase activity"/>
    <property type="evidence" value="ECO:0007669"/>
    <property type="project" value="UniProtKB-KW"/>
</dbReference>
<dbReference type="InterPro" id="IPR010016">
    <property type="entry name" value="PxpB"/>
</dbReference>
<feature type="domain" description="Carboxyltransferase" evidence="4">
    <location>
        <begin position="17"/>
        <end position="202"/>
    </location>
</feature>
<keyword evidence="3" id="KW-0067">ATP-binding</keyword>
<gene>
    <name evidence="5" type="ORF">SAMN03080598_03963</name>
</gene>
<dbReference type="PANTHER" id="PTHR34698:SF2">
    <property type="entry name" value="5-OXOPROLINASE SUBUNIT B"/>
    <property type="match status" value="1"/>
</dbReference>
<evidence type="ECO:0000256" key="2">
    <source>
        <dbReference type="ARBA" id="ARBA00022801"/>
    </source>
</evidence>
<dbReference type="OrthoDB" id="9778567at2"/>
<keyword evidence="1" id="KW-0547">Nucleotide-binding</keyword>
<dbReference type="Pfam" id="PF02682">
    <property type="entry name" value="CT_C_D"/>
    <property type="match status" value="1"/>
</dbReference>
<protein>
    <submittedName>
        <fullName evidence="5">Sensor histidine kinase inhibitor, KipI family</fullName>
    </submittedName>
</protein>
<sequence>MEIKTNYTVISPLLGEVKWESSPDDFLLSTQLGFLDFLEKDWKDQFKEVRQGFTALSILWKNPEAQMTFQRQFQKFKIKPKELSTQIWEIPVCYAPEYGYDLGALAVARRLTVNELIVLHSSVTYRLHFFGFLPGFPYLNGLPRQLHTPRKSIPDRTVDAGSVAIGGSQTGIYPQESPGGWHIIGRSPVRLFDLLKEPPVFASPGDRWKFESIDPDTMDKMLITPPFPRKR</sequence>
<proteinExistence type="predicted"/>
<dbReference type="AlphaFoldDB" id="A0A1H6A6W9"/>
<evidence type="ECO:0000259" key="4">
    <source>
        <dbReference type="SMART" id="SM00796"/>
    </source>
</evidence>
<dbReference type="InterPro" id="IPR003833">
    <property type="entry name" value="CT_C_D"/>
</dbReference>
<dbReference type="Gene3D" id="2.40.100.10">
    <property type="entry name" value="Cyclophilin-like"/>
    <property type="match status" value="1"/>
</dbReference>
<evidence type="ECO:0000313" key="6">
    <source>
        <dbReference type="Proteomes" id="UP000236736"/>
    </source>
</evidence>
<evidence type="ECO:0000256" key="3">
    <source>
        <dbReference type="ARBA" id="ARBA00022840"/>
    </source>
</evidence>
<dbReference type="GO" id="GO:0005524">
    <property type="term" value="F:ATP binding"/>
    <property type="evidence" value="ECO:0007669"/>
    <property type="project" value="UniProtKB-KW"/>
</dbReference>
<keyword evidence="2" id="KW-0378">Hydrolase</keyword>
<dbReference type="RefSeq" id="WP_160111286.1">
    <property type="nucleotide sequence ID" value="NZ_FNVR01000038.1"/>
</dbReference>
<organism evidence="5 6">
    <name type="scientific">Algoriphagus boritolerans DSM 17298 = JCM 18970</name>
    <dbReference type="NCBI Taxonomy" id="1120964"/>
    <lineage>
        <taxon>Bacteria</taxon>
        <taxon>Pseudomonadati</taxon>
        <taxon>Bacteroidota</taxon>
        <taxon>Cytophagia</taxon>
        <taxon>Cytophagales</taxon>
        <taxon>Cyclobacteriaceae</taxon>
        <taxon>Algoriphagus</taxon>
    </lineage>
</organism>
<name>A0A1H6A6W9_9BACT</name>
<dbReference type="EMBL" id="FNVR01000038">
    <property type="protein sequence ID" value="SEG44483.1"/>
    <property type="molecule type" value="Genomic_DNA"/>
</dbReference>